<dbReference type="Proteomes" id="UP000438429">
    <property type="component" value="Unassembled WGS sequence"/>
</dbReference>
<feature type="compositionally biased region" description="Basic and acidic residues" evidence="1">
    <location>
        <begin position="189"/>
        <end position="198"/>
    </location>
</feature>
<comment type="caution">
    <text evidence="2">The sequence shown here is derived from an EMBL/GenBank/DDBJ whole genome shotgun (WGS) entry which is preliminary data.</text>
</comment>
<feature type="region of interest" description="Disordered" evidence="1">
    <location>
        <begin position="261"/>
        <end position="325"/>
    </location>
</feature>
<reference evidence="2 3" key="1">
    <citation type="submission" date="2019-06" db="EMBL/GenBank/DDBJ databases">
        <title>Draft genomes of female and male turbot (Scophthalmus maximus).</title>
        <authorList>
            <person name="Xu H."/>
            <person name="Xu X.-W."/>
            <person name="Shao C."/>
            <person name="Chen S."/>
        </authorList>
    </citation>
    <scope>NUCLEOTIDE SEQUENCE [LARGE SCALE GENOMIC DNA]</scope>
    <source>
        <strain evidence="2">Ysfricsl-2016a</strain>
        <tissue evidence="2">Blood</tissue>
    </source>
</reference>
<evidence type="ECO:0000256" key="1">
    <source>
        <dbReference type="SAM" id="MobiDB-lite"/>
    </source>
</evidence>
<name>A0A6A4TQB4_SCOMX</name>
<dbReference type="EMBL" id="VEVO01000001">
    <property type="protein sequence ID" value="KAF0046548.1"/>
    <property type="molecule type" value="Genomic_DNA"/>
</dbReference>
<dbReference type="GO" id="GO:0035091">
    <property type="term" value="F:phosphatidylinositol binding"/>
    <property type="evidence" value="ECO:0007669"/>
    <property type="project" value="TreeGrafter"/>
</dbReference>
<dbReference type="GO" id="GO:0000226">
    <property type="term" value="P:microtubule cytoskeleton organization"/>
    <property type="evidence" value="ECO:0007669"/>
    <property type="project" value="TreeGrafter"/>
</dbReference>
<dbReference type="GO" id="GO:0051660">
    <property type="term" value="P:establishment of centrosome localization"/>
    <property type="evidence" value="ECO:0007669"/>
    <property type="project" value="TreeGrafter"/>
</dbReference>
<protein>
    <recommendedName>
        <fullName evidence="4">Partitioning defective 3-like</fullName>
    </recommendedName>
</protein>
<feature type="compositionally biased region" description="Basic and acidic residues" evidence="1">
    <location>
        <begin position="287"/>
        <end position="302"/>
    </location>
</feature>
<dbReference type="AlphaFoldDB" id="A0A6A4TQB4"/>
<evidence type="ECO:0008006" key="4">
    <source>
        <dbReference type="Google" id="ProtNLM"/>
    </source>
</evidence>
<feature type="compositionally biased region" description="Basic and acidic residues" evidence="1">
    <location>
        <begin position="261"/>
        <end position="274"/>
    </location>
</feature>
<dbReference type="PANTHER" id="PTHR16484:SF10">
    <property type="entry name" value="PARTITIONING DEFECTIVE 3 HOMOLOG"/>
    <property type="match status" value="1"/>
</dbReference>
<dbReference type="GO" id="GO:0008104">
    <property type="term" value="P:intracellular protein localization"/>
    <property type="evidence" value="ECO:0007669"/>
    <property type="project" value="TreeGrafter"/>
</dbReference>
<feature type="region of interest" description="Disordered" evidence="1">
    <location>
        <begin position="155"/>
        <end position="238"/>
    </location>
</feature>
<feature type="compositionally biased region" description="Polar residues" evidence="1">
    <location>
        <begin position="199"/>
        <end position="208"/>
    </location>
</feature>
<feature type="region of interest" description="Disordered" evidence="1">
    <location>
        <begin position="86"/>
        <end position="122"/>
    </location>
</feature>
<dbReference type="GO" id="GO:0005912">
    <property type="term" value="C:adherens junction"/>
    <property type="evidence" value="ECO:0007669"/>
    <property type="project" value="TreeGrafter"/>
</dbReference>
<dbReference type="PANTHER" id="PTHR16484">
    <property type="entry name" value="PARTITIONING DEFECTIVE 3 RELATED"/>
    <property type="match status" value="1"/>
</dbReference>
<evidence type="ECO:0000313" key="3">
    <source>
        <dbReference type="Proteomes" id="UP000438429"/>
    </source>
</evidence>
<dbReference type="GO" id="GO:0043296">
    <property type="term" value="C:apical junction complex"/>
    <property type="evidence" value="ECO:0007669"/>
    <property type="project" value="TreeGrafter"/>
</dbReference>
<dbReference type="InterPro" id="IPR052213">
    <property type="entry name" value="PAR3"/>
</dbReference>
<feature type="compositionally biased region" description="Low complexity" evidence="1">
    <location>
        <begin position="179"/>
        <end position="188"/>
    </location>
</feature>
<sequence length="325" mass="36515">MIMDPNLTEIMIYQTLLMLPSANIVQLSENGKPLRIINIQFSPTQSDDDDDDDEANAIELDNESLSVLISRLAPSNHDRIQRLRQEFQQSQGVPDDPDDRRRTYSFEQPWPESSGPSGRVSPNDRVEALAALVLRFAPLEPDADRRPRARLFNPTGSILQSNAGSNGPGAYGPQPGRHSVSVEVQMQRQRQEERDSQPRKNPSIVSQDSWEKAYPPGEGFQTAKDNPRYSSYQGSRNGYPGVVGVNARVLLEAQELLRQEQRRREQEAKGKLMLESHSGYDGYSPVRLKDPASPKGPYRHDVPPSPSQLARLNRLGSEKGRLFYS</sequence>
<dbReference type="GO" id="GO:0045197">
    <property type="term" value="P:establishment or maintenance of epithelial cell apical/basal polarity"/>
    <property type="evidence" value="ECO:0007669"/>
    <property type="project" value="TreeGrafter"/>
</dbReference>
<dbReference type="GO" id="GO:0005938">
    <property type="term" value="C:cell cortex"/>
    <property type="evidence" value="ECO:0007669"/>
    <property type="project" value="TreeGrafter"/>
</dbReference>
<accession>A0A6A4TQB4</accession>
<proteinExistence type="predicted"/>
<dbReference type="GO" id="GO:0030010">
    <property type="term" value="P:establishment of cell polarity"/>
    <property type="evidence" value="ECO:0007669"/>
    <property type="project" value="TreeGrafter"/>
</dbReference>
<gene>
    <name evidence="2" type="ORF">F2P81_000181</name>
</gene>
<feature type="compositionally biased region" description="Basic and acidic residues" evidence="1">
    <location>
        <begin position="316"/>
        <end position="325"/>
    </location>
</feature>
<feature type="compositionally biased region" description="Polar residues" evidence="1">
    <location>
        <begin position="155"/>
        <end position="165"/>
    </location>
</feature>
<dbReference type="GO" id="GO:0007155">
    <property type="term" value="P:cell adhesion"/>
    <property type="evidence" value="ECO:0007669"/>
    <property type="project" value="TreeGrafter"/>
</dbReference>
<organism evidence="2 3">
    <name type="scientific">Scophthalmus maximus</name>
    <name type="common">Turbot</name>
    <name type="synonym">Psetta maxima</name>
    <dbReference type="NCBI Taxonomy" id="52904"/>
    <lineage>
        <taxon>Eukaryota</taxon>
        <taxon>Metazoa</taxon>
        <taxon>Chordata</taxon>
        <taxon>Craniata</taxon>
        <taxon>Vertebrata</taxon>
        <taxon>Euteleostomi</taxon>
        <taxon>Actinopterygii</taxon>
        <taxon>Neopterygii</taxon>
        <taxon>Teleostei</taxon>
        <taxon>Neoteleostei</taxon>
        <taxon>Acanthomorphata</taxon>
        <taxon>Carangaria</taxon>
        <taxon>Pleuronectiformes</taxon>
        <taxon>Pleuronectoidei</taxon>
        <taxon>Scophthalmidae</taxon>
        <taxon>Scophthalmus</taxon>
    </lineage>
</organism>
<dbReference type="GO" id="GO:0016324">
    <property type="term" value="C:apical plasma membrane"/>
    <property type="evidence" value="ECO:0007669"/>
    <property type="project" value="TreeGrafter"/>
</dbReference>
<evidence type="ECO:0000313" key="2">
    <source>
        <dbReference type="EMBL" id="KAF0046548.1"/>
    </source>
</evidence>